<evidence type="ECO:0000313" key="2">
    <source>
        <dbReference type="Proteomes" id="UP000481153"/>
    </source>
</evidence>
<dbReference type="AlphaFoldDB" id="A0A6G0XPR1"/>
<comment type="caution">
    <text evidence="1">The sequence shown here is derived from an EMBL/GenBank/DDBJ whole genome shotgun (WGS) entry which is preliminary data.</text>
</comment>
<name>A0A6G0XPR1_9STRA</name>
<organism evidence="1 2">
    <name type="scientific">Aphanomyces euteiches</name>
    <dbReference type="NCBI Taxonomy" id="100861"/>
    <lineage>
        <taxon>Eukaryota</taxon>
        <taxon>Sar</taxon>
        <taxon>Stramenopiles</taxon>
        <taxon>Oomycota</taxon>
        <taxon>Saprolegniomycetes</taxon>
        <taxon>Saprolegniales</taxon>
        <taxon>Verrucalvaceae</taxon>
        <taxon>Aphanomyces</taxon>
    </lineage>
</organism>
<sequence>MTQRCYCSDLISHNYARWLFVVEKMKGSEFHFVALLRCISRQHFIVSARDLSDALTSKEMVHEDFAMTHPLNSPGLLLGNAQGVFPGENPRLSIHAVDYDNALCHIICRVSKRADLGRIHILPTLIFHPTASSHQRSTQNVLENL</sequence>
<dbReference type="Proteomes" id="UP000481153">
    <property type="component" value="Unassembled WGS sequence"/>
</dbReference>
<keyword evidence="2" id="KW-1185">Reference proteome</keyword>
<dbReference type="EMBL" id="VJMJ01000029">
    <property type="protein sequence ID" value="KAF0742279.1"/>
    <property type="molecule type" value="Genomic_DNA"/>
</dbReference>
<accession>A0A6G0XPR1</accession>
<proteinExistence type="predicted"/>
<protein>
    <submittedName>
        <fullName evidence="1">Uncharacterized protein</fullName>
    </submittedName>
</protein>
<evidence type="ECO:0000313" key="1">
    <source>
        <dbReference type="EMBL" id="KAF0742279.1"/>
    </source>
</evidence>
<gene>
    <name evidence="1" type="ORF">Ae201684_002682</name>
</gene>
<reference evidence="1 2" key="1">
    <citation type="submission" date="2019-07" db="EMBL/GenBank/DDBJ databases">
        <title>Genomics analysis of Aphanomyces spp. identifies a new class of oomycete effector associated with host adaptation.</title>
        <authorList>
            <person name="Gaulin E."/>
        </authorList>
    </citation>
    <scope>NUCLEOTIDE SEQUENCE [LARGE SCALE GENOMIC DNA]</scope>
    <source>
        <strain evidence="1 2">ATCC 201684</strain>
    </source>
</reference>